<accession>A0ABU6XK98</accession>
<feature type="compositionally biased region" description="Basic residues" evidence="1">
    <location>
        <begin position="1"/>
        <end position="17"/>
    </location>
</feature>
<evidence type="ECO:0000313" key="3">
    <source>
        <dbReference type="Proteomes" id="UP001341840"/>
    </source>
</evidence>
<sequence>MAMVRPRGKLGHSRPKLPKVYGASTSSSWRARIARAPARWPWCVRTQELGALGTTTGRVARPRPSDGMPAMDSKRKSLVAKGKGKLAMPPTRKSPRLAGLSPSLPPTSPKSVLTL</sequence>
<gene>
    <name evidence="2" type="ORF">PIB30_064301</name>
</gene>
<dbReference type="EMBL" id="JASCZI010212073">
    <property type="protein sequence ID" value="MED6198246.1"/>
    <property type="molecule type" value="Genomic_DNA"/>
</dbReference>
<keyword evidence="3" id="KW-1185">Reference proteome</keyword>
<organism evidence="2 3">
    <name type="scientific">Stylosanthes scabra</name>
    <dbReference type="NCBI Taxonomy" id="79078"/>
    <lineage>
        <taxon>Eukaryota</taxon>
        <taxon>Viridiplantae</taxon>
        <taxon>Streptophyta</taxon>
        <taxon>Embryophyta</taxon>
        <taxon>Tracheophyta</taxon>
        <taxon>Spermatophyta</taxon>
        <taxon>Magnoliopsida</taxon>
        <taxon>eudicotyledons</taxon>
        <taxon>Gunneridae</taxon>
        <taxon>Pentapetalae</taxon>
        <taxon>rosids</taxon>
        <taxon>fabids</taxon>
        <taxon>Fabales</taxon>
        <taxon>Fabaceae</taxon>
        <taxon>Papilionoideae</taxon>
        <taxon>50 kb inversion clade</taxon>
        <taxon>dalbergioids sensu lato</taxon>
        <taxon>Dalbergieae</taxon>
        <taxon>Pterocarpus clade</taxon>
        <taxon>Stylosanthes</taxon>
    </lineage>
</organism>
<reference evidence="2 3" key="1">
    <citation type="journal article" date="2023" name="Plants (Basel)">
        <title>Bridging the Gap: Combining Genomics and Transcriptomics Approaches to Understand Stylosanthes scabra, an Orphan Legume from the Brazilian Caatinga.</title>
        <authorList>
            <person name="Ferreira-Neto J.R.C."/>
            <person name="da Silva M.D."/>
            <person name="Binneck E."/>
            <person name="de Melo N.F."/>
            <person name="da Silva R.H."/>
            <person name="de Melo A.L.T.M."/>
            <person name="Pandolfi V."/>
            <person name="Bustamante F.O."/>
            <person name="Brasileiro-Vidal A.C."/>
            <person name="Benko-Iseppon A.M."/>
        </authorList>
    </citation>
    <scope>NUCLEOTIDE SEQUENCE [LARGE SCALE GENOMIC DNA]</scope>
    <source>
        <tissue evidence="2">Leaves</tissue>
    </source>
</reference>
<feature type="region of interest" description="Disordered" evidence="1">
    <location>
        <begin position="1"/>
        <end position="24"/>
    </location>
</feature>
<name>A0ABU6XK98_9FABA</name>
<proteinExistence type="predicted"/>
<dbReference type="Proteomes" id="UP001341840">
    <property type="component" value="Unassembled WGS sequence"/>
</dbReference>
<evidence type="ECO:0000313" key="2">
    <source>
        <dbReference type="EMBL" id="MED6198246.1"/>
    </source>
</evidence>
<feature type="region of interest" description="Disordered" evidence="1">
    <location>
        <begin position="53"/>
        <end position="115"/>
    </location>
</feature>
<protein>
    <submittedName>
        <fullName evidence="2">Uncharacterized protein</fullName>
    </submittedName>
</protein>
<comment type="caution">
    <text evidence="2">The sequence shown here is derived from an EMBL/GenBank/DDBJ whole genome shotgun (WGS) entry which is preliminary data.</text>
</comment>
<evidence type="ECO:0000256" key="1">
    <source>
        <dbReference type="SAM" id="MobiDB-lite"/>
    </source>
</evidence>